<dbReference type="EMBL" id="JAGGLU010000005">
    <property type="protein sequence ID" value="MBP2057928.1"/>
    <property type="molecule type" value="Genomic_DNA"/>
</dbReference>
<proteinExistence type="predicted"/>
<gene>
    <name evidence="1" type="ORF">J2Z60_001103</name>
</gene>
<reference evidence="1 2" key="1">
    <citation type="submission" date="2021-03" db="EMBL/GenBank/DDBJ databases">
        <title>Genomic Encyclopedia of Type Strains, Phase IV (KMG-IV): sequencing the most valuable type-strain genomes for metagenomic binning, comparative biology and taxonomic classification.</title>
        <authorList>
            <person name="Goeker M."/>
        </authorList>
    </citation>
    <scope>NUCLEOTIDE SEQUENCE [LARGE SCALE GENOMIC DNA]</scope>
    <source>
        <strain evidence="1 2">DSM 101872</strain>
    </source>
</reference>
<evidence type="ECO:0008006" key="3">
    <source>
        <dbReference type="Google" id="ProtNLM"/>
    </source>
</evidence>
<name>A0ABS4ME77_9LACO</name>
<organism evidence="1 2">
    <name type="scientific">Lactobacillus colini</name>
    <dbReference type="NCBI Taxonomy" id="1819254"/>
    <lineage>
        <taxon>Bacteria</taxon>
        <taxon>Bacillati</taxon>
        <taxon>Bacillota</taxon>
        <taxon>Bacilli</taxon>
        <taxon>Lactobacillales</taxon>
        <taxon>Lactobacillaceae</taxon>
        <taxon>Lactobacillus</taxon>
    </lineage>
</organism>
<accession>A0ABS4ME77</accession>
<dbReference type="RefSeq" id="WP_209686670.1">
    <property type="nucleotide sequence ID" value="NZ_JAGGLU010000005.1"/>
</dbReference>
<sequence length="136" mass="15841">MGRGYGNYAHTEGAKKRLVPDDLMEELENSGNKFTKSDVLMITRNYDGKLMWLEKGNERAGLKHIELRHSKDFLPNQNILILLREVLQLKPILHEKRHEKNGDELSDVYLYEKDGFTYKVAYGSNGFIVTFYPFTQ</sequence>
<evidence type="ECO:0000313" key="2">
    <source>
        <dbReference type="Proteomes" id="UP001519292"/>
    </source>
</evidence>
<protein>
    <recommendedName>
        <fullName evidence="3">Phage-Barnase-EndoU-ColicinE5/D-RelE like nuclease 3 domain-containing protein</fullName>
    </recommendedName>
</protein>
<evidence type="ECO:0000313" key="1">
    <source>
        <dbReference type="EMBL" id="MBP2057928.1"/>
    </source>
</evidence>
<comment type="caution">
    <text evidence="1">The sequence shown here is derived from an EMBL/GenBank/DDBJ whole genome shotgun (WGS) entry which is preliminary data.</text>
</comment>
<dbReference type="Proteomes" id="UP001519292">
    <property type="component" value="Unassembled WGS sequence"/>
</dbReference>
<keyword evidence="2" id="KW-1185">Reference proteome</keyword>